<feature type="compositionally biased region" description="Polar residues" evidence="1">
    <location>
        <begin position="284"/>
        <end position="299"/>
    </location>
</feature>
<sequence length="700" mass="76641">MLLDMLTADSPAKHGHDSSSRSSSPPPRRLPSPANARNGAYSLAQMPLSILGSVLRYQTALSATQTQPDTEPASTQPVANAAASPMGAPSSPAARLDSPAPSRPVSSGSSAAADEKPRKKAARPKTSYIIAHPPPTVHPRSKLHIRPKVQLQLHQVQAPQRPKPVYEVIPFSLLAPRSTRRLARAFNTRERLGHNDLLVVKAAAYGQTDDEHKSDDERWGSREVVAVICPGKTERGQVVSHTEICMDDGTSRWEVTPMANGGYEFNSLDEHGLAMKARWVNKPPNSRRISSQSVASQLSPGLPPTKDDAKWNFSTISANSRRHPVIASMTRNRIDVNDSYVMPAATQPSTPSAHVPPSPALTPASIDAASFLDAIDRFPIKTEEALRRFIVVSGIWVSSLHEIYEHVSLPLCPSFNHSGSIRPPVCRTVSMSFLESPRSASPASMDENEKSIPKLLRNTSQRLNRHASFTTDAPASPMSAKIAPSSPAVKTRSRRANSTGTHNLYSMTGSLKKRYGIPSQVETLSETEEDKENKRSEEILRFKQLALPTVSPVEIPTVEAPHRPPVLVIPTPTVIRPSTDGPSSPMLLPSPRLPESDRTRKTQSAFNPITTAGMWDSGVTDGPGLKRRPTSMFVMNERKRKEEKKRGRCEGRTKKQERNAIDRSTSKEDLKKGKMDKDCTGMRAKLKSGLRGMFGRKEKA</sequence>
<feature type="compositionally biased region" description="Low complexity" evidence="1">
    <location>
        <begin position="79"/>
        <end position="94"/>
    </location>
</feature>
<protein>
    <submittedName>
        <fullName evidence="2">Uncharacterized protein</fullName>
    </submittedName>
</protein>
<dbReference type="Proteomes" id="UP000758155">
    <property type="component" value="Unassembled WGS sequence"/>
</dbReference>
<feature type="compositionally biased region" description="Low complexity" evidence="1">
    <location>
        <begin position="575"/>
        <end position="590"/>
    </location>
</feature>
<dbReference type="EMBL" id="SWKV01000066">
    <property type="protein sequence ID" value="KAF3034609.1"/>
    <property type="molecule type" value="Genomic_DNA"/>
</dbReference>
<organism evidence="2 3">
    <name type="scientific">Didymella heteroderae</name>
    <dbReference type="NCBI Taxonomy" id="1769908"/>
    <lineage>
        <taxon>Eukaryota</taxon>
        <taxon>Fungi</taxon>
        <taxon>Dikarya</taxon>
        <taxon>Ascomycota</taxon>
        <taxon>Pezizomycotina</taxon>
        <taxon>Dothideomycetes</taxon>
        <taxon>Pleosporomycetidae</taxon>
        <taxon>Pleosporales</taxon>
        <taxon>Pleosporineae</taxon>
        <taxon>Didymellaceae</taxon>
        <taxon>Didymella</taxon>
    </lineage>
</organism>
<feature type="compositionally biased region" description="Polar residues" evidence="1">
    <location>
        <begin position="496"/>
        <end position="506"/>
    </location>
</feature>
<evidence type="ECO:0000256" key="1">
    <source>
        <dbReference type="SAM" id="MobiDB-lite"/>
    </source>
</evidence>
<comment type="caution">
    <text evidence="2">The sequence shown here is derived from an EMBL/GenBank/DDBJ whole genome shotgun (WGS) entry which is preliminary data.</text>
</comment>
<evidence type="ECO:0000313" key="2">
    <source>
        <dbReference type="EMBL" id="KAF3034609.1"/>
    </source>
</evidence>
<proteinExistence type="predicted"/>
<name>A0A9P4WK52_9PLEO</name>
<accession>A0A9P4WK52</accession>
<feature type="region of interest" description="Disordered" evidence="1">
    <location>
        <begin position="639"/>
        <end position="678"/>
    </location>
</feature>
<reference evidence="2" key="1">
    <citation type="submission" date="2019-04" db="EMBL/GenBank/DDBJ databases">
        <title>Sequencing of skin fungus with MAO and IRED activity.</title>
        <authorList>
            <person name="Marsaioli A.J."/>
            <person name="Bonatto J.M.C."/>
            <person name="Reis Junior O."/>
        </authorList>
    </citation>
    <scope>NUCLEOTIDE SEQUENCE</scope>
    <source>
        <strain evidence="2">28M1</strain>
    </source>
</reference>
<evidence type="ECO:0000313" key="3">
    <source>
        <dbReference type="Proteomes" id="UP000758155"/>
    </source>
</evidence>
<feature type="region of interest" description="Disordered" evidence="1">
    <location>
        <begin position="62"/>
        <end position="140"/>
    </location>
</feature>
<feature type="region of interest" description="Disordered" evidence="1">
    <location>
        <begin position="1"/>
        <end position="39"/>
    </location>
</feature>
<feature type="region of interest" description="Disordered" evidence="1">
    <location>
        <begin position="470"/>
        <end position="506"/>
    </location>
</feature>
<feature type="region of interest" description="Disordered" evidence="1">
    <location>
        <begin position="284"/>
        <end position="306"/>
    </location>
</feature>
<gene>
    <name evidence="2" type="ORF">E8E12_005294</name>
</gene>
<feature type="region of interest" description="Disordered" evidence="1">
    <location>
        <begin position="610"/>
        <end position="629"/>
    </location>
</feature>
<keyword evidence="3" id="KW-1185">Reference proteome</keyword>
<feature type="compositionally biased region" description="Polar residues" evidence="1">
    <location>
        <begin position="62"/>
        <end position="78"/>
    </location>
</feature>
<dbReference type="OrthoDB" id="5404323at2759"/>
<dbReference type="AlphaFoldDB" id="A0A9P4WK52"/>
<feature type="region of interest" description="Disordered" evidence="1">
    <location>
        <begin position="575"/>
        <end position="602"/>
    </location>
</feature>